<reference evidence="2 3" key="1">
    <citation type="submission" date="2019-01" db="EMBL/GenBank/DDBJ databases">
        <title>Intercellular communication is required for trap formation in the nematode-trapping fungus Duddingtonia flagrans.</title>
        <authorList>
            <person name="Youssar L."/>
            <person name="Wernet V."/>
            <person name="Hensel N."/>
            <person name="Hildebrandt H.-G."/>
            <person name="Fischer R."/>
        </authorList>
    </citation>
    <scope>NUCLEOTIDE SEQUENCE [LARGE SCALE GENOMIC DNA]</scope>
    <source>
        <strain evidence="2 3">CBS H-5679</strain>
    </source>
</reference>
<accession>A0A437A4T6</accession>
<feature type="compositionally biased region" description="Gly residues" evidence="1">
    <location>
        <begin position="75"/>
        <end position="91"/>
    </location>
</feature>
<dbReference type="AlphaFoldDB" id="A0A437A4T6"/>
<protein>
    <submittedName>
        <fullName evidence="2">Uncharacterized protein</fullName>
    </submittedName>
</protein>
<keyword evidence="3" id="KW-1185">Reference proteome</keyword>
<feature type="compositionally biased region" description="Basic and acidic residues" evidence="1">
    <location>
        <begin position="301"/>
        <end position="310"/>
    </location>
</feature>
<dbReference type="RefSeq" id="XP_067491659.1">
    <property type="nucleotide sequence ID" value="XM_067633497.1"/>
</dbReference>
<feature type="compositionally biased region" description="Polar residues" evidence="1">
    <location>
        <begin position="369"/>
        <end position="379"/>
    </location>
</feature>
<dbReference type="EMBL" id="SAEB01000006">
    <property type="protein sequence ID" value="RVD86115.1"/>
    <property type="molecule type" value="Genomic_DNA"/>
</dbReference>
<comment type="caution">
    <text evidence="2">The sequence shown here is derived from an EMBL/GenBank/DDBJ whole genome shotgun (WGS) entry which is preliminary data.</text>
</comment>
<evidence type="ECO:0000313" key="2">
    <source>
        <dbReference type="EMBL" id="RVD86115.1"/>
    </source>
</evidence>
<evidence type="ECO:0000313" key="3">
    <source>
        <dbReference type="Proteomes" id="UP000283090"/>
    </source>
</evidence>
<organism evidence="2 3">
    <name type="scientific">Arthrobotrys flagrans</name>
    <name type="common">Nematode-trapping fungus</name>
    <name type="synonym">Trichothecium flagrans</name>
    <dbReference type="NCBI Taxonomy" id="97331"/>
    <lineage>
        <taxon>Eukaryota</taxon>
        <taxon>Fungi</taxon>
        <taxon>Dikarya</taxon>
        <taxon>Ascomycota</taxon>
        <taxon>Pezizomycotina</taxon>
        <taxon>Orbiliomycetes</taxon>
        <taxon>Orbiliales</taxon>
        <taxon>Orbiliaceae</taxon>
        <taxon>Arthrobotrys</taxon>
    </lineage>
</organism>
<dbReference type="OrthoDB" id="3539644at2759"/>
<feature type="compositionally biased region" description="Gly residues" evidence="1">
    <location>
        <begin position="281"/>
        <end position="300"/>
    </location>
</feature>
<gene>
    <name evidence="2" type="ORF">DFL_004408</name>
</gene>
<feature type="compositionally biased region" description="Low complexity" evidence="1">
    <location>
        <begin position="321"/>
        <end position="342"/>
    </location>
</feature>
<evidence type="ECO:0000256" key="1">
    <source>
        <dbReference type="SAM" id="MobiDB-lite"/>
    </source>
</evidence>
<feature type="region of interest" description="Disordered" evidence="1">
    <location>
        <begin position="272"/>
        <end position="385"/>
    </location>
</feature>
<dbReference type="Proteomes" id="UP000283090">
    <property type="component" value="Unassembled WGS sequence"/>
</dbReference>
<feature type="compositionally biased region" description="Basic and acidic residues" evidence="1">
    <location>
        <begin position="351"/>
        <end position="360"/>
    </location>
</feature>
<dbReference type="GeneID" id="93586719"/>
<feature type="region of interest" description="Disordered" evidence="1">
    <location>
        <begin position="74"/>
        <end position="98"/>
    </location>
</feature>
<sequence length="385" mass="41031">MPPPPENSDSNGYHNQYNAYSQIPVDVGKIVADVRNSVESAMRNVPPFSMPPMNFGSWGGPPCPGHHAAAAWSPFGGGGGSSGDGGSGSGSGRPTIPAFPKDDEIVVQVWTQAIKNSFNLKKSVSISTMSGSVKAEIIPSPTPTTELFRKLTTQTNTGSQHIAISTSLGPFMLDSSHTTMTGSIKAIYPDDWCGTIELSITHGSYKLGDAVVVRDIVDQNTRERRILALRGNPREGEEFSTLKIASRTGSVDVRFEKVPALRCLTEEEVRAEEEEARKRGGMTGFSGPTAGGGSGGSGGGRSKEQKERDGPAVFRPGDGSTAASYAATAPPQPTHQQPSTNHQHNHQAAMEQHRQVVGEHDPDDLPPSYEQSEQENVQMQIAGRD</sequence>
<proteinExistence type="predicted"/>
<name>A0A437A4T6_ARTFL</name>
<dbReference type="VEuPathDB" id="FungiDB:DFL_004408"/>